<organism evidence="4 5">
    <name type="scientific">Alloalcanivorax venustensis ISO4</name>
    <dbReference type="NCBI Taxonomy" id="1177184"/>
    <lineage>
        <taxon>Bacteria</taxon>
        <taxon>Pseudomonadati</taxon>
        <taxon>Pseudomonadota</taxon>
        <taxon>Gammaproteobacteria</taxon>
        <taxon>Oceanospirillales</taxon>
        <taxon>Alcanivoracaceae</taxon>
        <taxon>Alloalcanivorax</taxon>
    </lineage>
</organism>
<dbReference type="EMBL" id="ARXR01000039">
    <property type="protein sequence ID" value="MBF5054340.1"/>
    <property type="molecule type" value="Genomic_DNA"/>
</dbReference>
<dbReference type="InterPro" id="IPR022272">
    <property type="entry name" value="Lipocalin_CS"/>
</dbReference>
<proteinExistence type="inferred from homology"/>
<dbReference type="InterPro" id="IPR000566">
    <property type="entry name" value="Lipocln_cytosolic_FA-bd_dom"/>
</dbReference>
<keyword evidence="2" id="KW-0446">Lipid-binding</keyword>
<dbReference type="PANTHER" id="PTHR10612">
    <property type="entry name" value="APOLIPOPROTEIN D"/>
    <property type="match status" value="1"/>
</dbReference>
<gene>
    <name evidence="4" type="ORF">ISO4_02942</name>
</gene>
<feature type="domain" description="Lipocalin/cytosolic fatty-acid binding" evidence="3">
    <location>
        <begin position="32"/>
        <end position="172"/>
    </location>
</feature>
<dbReference type="InterPro" id="IPR047202">
    <property type="entry name" value="Lipocalin_Blc-like_dom"/>
</dbReference>
<evidence type="ECO:0000256" key="1">
    <source>
        <dbReference type="ARBA" id="ARBA00006889"/>
    </source>
</evidence>
<name>A0ABS0ALZ9_9GAMM</name>
<dbReference type="Pfam" id="PF08212">
    <property type="entry name" value="Lipocalin_2"/>
    <property type="match status" value="1"/>
</dbReference>
<dbReference type="InterPro" id="IPR012674">
    <property type="entry name" value="Calycin"/>
</dbReference>
<dbReference type="CDD" id="cd19438">
    <property type="entry name" value="lipocalin_Blc-like"/>
    <property type="match status" value="1"/>
</dbReference>
<dbReference type="PROSITE" id="PS00213">
    <property type="entry name" value="LIPOCALIN"/>
    <property type="match status" value="1"/>
</dbReference>
<comment type="subcellular location">
    <subcellularLocation>
        <location evidence="2">Cell outer membrane</location>
    </subcellularLocation>
</comment>
<comment type="similarity">
    <text evidence="1 2">Belongs to the calycin superfamily. Lipocalin family.</text>
</comment>
<keyword evidence="5" id="KW-1185">Reference proteome</keyword>
<comment type="function">
    <text evidence="2">Involved in the storage or transport of lipids necessary for membrane maintenance under stressful conditions. Displays a binding preference for lysophospholipids.</text>
</comment>
<keyword evidence="2" id="KW-0472">Membrane</keyword>
<evidence type="ECO:0000313" key="5">
    <source>
        <dbReference type="Proteomes" id="UP000644441"/>
    </source>
</evidence>
<evidence type="ECO:0000259" key="3">
    <source>
        <dbReference type="Pfam" id="PF08212"/>
    </source>
</evidence>
<evidence type="ECO:0000256" key="2">
    <source>
        <dbReference type="PIRNR" id="PIRNR036893"/>
    </source>
</evidence>
<sequence length="174" mass="19984">MRTVIVILAAAALVAACQLSPDRPPVETVDELDLDRFMGDWYVIANIPTPPEKGAHNAVESYQRLADDKIGVTFAFNEDSFDGERKTMTPTGFVSDESNAIWGMRFIWPFRADSRVLYVGDAYRTTLIGRQKRDYLWIMARQPELSEDTLQRLIQIAADRGYDTRRIQRVPQRW</sequence>
<dbReference type="SUPFAM" id="SSF50814">
    <property type="entry name" value="Lipocalins"/>
    <property type="match status" value="1"/>
</dbReference>
<keyword evidence="2" id="KW-0998">Cell outer membrane</keyword>
<comment type="subunit">
    <text evidence="2">Homodimer.</text>
</comment>
<dbReference type="PIRSF" id="PIRSF036893">
    <property type="entry name" value="Lipocalin_ApoD"/>
    <property type="match status" value="1"/>
</dbReference>
<dbReference type="InterPro" id="IPR022271">
    <property type="entry name" value="Lipocalin_ApoD"/>
</dbReference>
<comment type="caution">
    <text evidence="4">The sequence shown here is derived from an EMBL/GenBank/DDBJ whole genome shotgun (WGS) entry which is preliminary data.</text>
</comment>
<reference evidence="4 5" key="1">
    <citation type="submission" date="2012-09" db="EMBL/GenBank/DDBJ databases">
        <title>Genome Sequence of alkane-degrading Bacterium Alcanivorax venustensis ISO4.</title>
        <authorList>
            <person name="Lai Q."/>
            <person name="Shao Z."/>
        </authorList>
    </citation>
    <scope>NUCLEOTIDE SEQUENCE [LARGE SCALE GENOMIC DNA]</scope>
    <source>
        <strain evidence="4 5">ISO4</strain>
    </source>
</reference>
<dbReference type="RefSeq" id="WP_194856725.1">
    <property type="nucleotide sequence ID" value="NZ_ARXR01000039.1"/>
</dbReference>
<dbReference type="Gene3D" id="2.40.128.20">
    <property type="match status" value="1"/>
</dbReference>
<dbReference type="PROSITE" id="PS51257">
    <property type="entry name" value="PROKAR_LIPOPROTEIN"/>
    <property type="match status" value="1"/>
</dbReference>
<dbReference type="Proteomes" id="UP000644441">
    <property type="component" value="Unassembled WGS sequence"/>
</dbReference>
<keyword evidence="2 4" id="KW-0449">Lipoprotein</keyword>
<accession>A0ABS0ALZ9</accession>
<dbReference type="PANTHER" id="PTHR10612:SF34">
    <property type="entry name" value="APOLIPOPROTEIN D"/>
    <property type="match status" value="1"/>
</dbReference>
<protein>
    <recommendedName>
        <fullName evidence="2">Outer membrane lipoprotein Blc</fullName>
    </recommendedName>
</protein>
<evidence type="ECO:0000313" key="4">
    <source>
        <dbReference type="EMBL" id="MBF5054340.1"/>
    </source>
</evidence>